<feature type="region of interest" description="Disordered" evidence="1">
    <location>
        <begin position="185"/>
        <end position="240"/>
    </location>
</feature>
<dbReference type="Proteomes" id="UP000076722">
    <property type="component" value="Unassembled WGS sequence"/>
</dbReference>
<evidence type="ECO:0000313" key="3">
    <source>
        <dbReference type="Proteomes" id="UP000076722"/>
    </source>
</evidence>
<feature type="compositionally biased region" description="Polar residues" evidence="1">
    <location>
        <begin position="354"/>
        <end position="364"/>
    </location>
</feature>
<feature type="compositionally biased region" description="Polar residues" evidence="1">
    <location>
        <begin position="219"/>
        <end position="239"/>
    </location>
</feature>
<dbReference type="AlphaFoldDB" id="A0A164PBR1"/>
<sequence length="519" mass="56684">MTYNATTKDFDSFVEIVRAQNPEHAKKVVAIRQDIITSKANGQAPKATLTLTKTWTDQSGVVNITWTLVGSDTQATGTGVVTFALDKQAEYKNLSDPTTTLQGGTYVLDFPHDTKWAKASNEYRQFKGTRRYTCMGTCTWQVRVWDFGPKKQAGTRTQIYGAALCARAIQRHRVSELDQSIIMKRRTTRARSQSPGDICLTGQVTKPGRATEKDLVPSQRLSLLTPNHPTPASRSSIQSEPELAMSIISSKFTKSSTSTSAAIAPINTSDRSIASASAAPSGANERDNDVSYSANDIADMDTTAPLDAKTGRKITISKQVLHRPSDRRRNGTIIPSSTLPPTMQPLKPSLLTGPGSTVSKTLKSIRQEAKKKNKGHSTGAAAQSHAHGGVDGSKALMDEVRELRAEEDVEDLTSPTSISDSVDRLVDASRPAPEIRLLDLIRPRKTRGLARDFEIIPHTKSVLAFNEDDPISPIRGSSKGNKFDLEVYAYDDSDWDVIDDPDLSRPNARKTYADVLTKA</sequence>
<protein>
    <submittedName>
        <fullName evidence="2">Uncharacterized protein</fullName>
    </submittedName>
</protein>
<evidence type="ECO:0000313" key="2">
    <source>
        <dbReference type="EMBL" id="KZS88565.1"/>
    </source>
</evidence>
<organism evidence="2 3">
    <name type="scientific">Sistotremastrum niveocremeum HHB9708</name>
    <dbReference type="NCBI Taxonomy" id="1314777"/>
    <lineage>
        <taxon>Eukaryota</taxon>
        <taxon>Fungi</taxon>
        <taxon>Dikarya</taxon>
        <taxon>Basidiomycota</taxon>
        <taxon>Agaricomycotina</taxon>
        <taxon>Agaricomycetes</taxon>
        <taxon>Sistotremastrales</taxon>
        <taxon>Sistotremastraceae</taxon>
        <taxon>Sertulicium</taxon>
        <taxon>Sertulicium niveocremeum</taxon>
    </lineage>
</organism>
<dbReference type="EMBL" id="KV419435">
    <property type="protein sequence ID" value="KZS88565.1"/>
    <property type="molecule type" value="Genomic_DNA"/>
</dbReference>
<feature type="region of interest" description="Disordered" evidence="1">
    <location>
        <begin position="322"/>
        <end position="392"/>
    </location>
</feature>
<evidence type="ECO:0000256" key="1">
    <source>
        <dbReference type="SAM" id="MobiDB-lite"/>
    </source>
</evidence>
<gene>
    <name evidence="2" type="ORF">SISNIDRAFT_531076</name>
</gene>
<proteinExistence type="predicted"/>
<dbReference type="OrthoDB" id="2739946at2759"/>
<reference evidence="2 3" key="1">
    <citation type="journal article" date="2016" name="Mol. Biol. Evol.">
        <title>Comparative Genomics of Early-Diverging Mushroom-Forming Fungi Provides Insights into the Origins of Lignocellulose Decay Capabilities.</title>
        <authorList>
            <person name="Nagy L.G."/>
            <person name="Riley R."/>
            <person name="Tritt A."/>
            <person name="Adam C."/>
            <person name="Daum C."/>
            <person name="Floudas D."/>
            <person name="Sun H."/>
            <person name="Yadav J.S."/>
            <person name="Pangilinan J."/>
            <person name="Larsson K.H."/>
            <person name="Matsuura K."/>
            <person name="Barry K."/>
            <person name="Labutti K."/>
            <person name="Kuo R."/>
            <person name="Ohm R.A."/>
            <person name="Bhattacharya S.S."/>
            <person name="Shirouzu T."/>
            <person name="Yoshinaga Y."/>
            <person name="Martin F.M."/>
            <person name="Grigoriev I.V."/>
            <person name="Hibbett D.S."/>
        </authorList>
    </citation>
    <scope>NUCLEOTIDE SEQUENCE [LARGE SCALE GENOMIC DNA]</scope>
    <source>
        <strain evidence="2 3">HHB9708</strain>
    </source>
</reference>
<name>A0A164PBR1_9AGAM</name>
<keyword evidence="3" id="KW-1185">Reference proteome</keyword>
<accession>A0A164PBR1</accession>